<proteinExistence type="predicted"/>
<evidence type="ECO:0000256" key="3">
    <source>
        <dbReference type="ARBA" id="ARBA00022989"/>
    </source>
</evidence>
<dbReference type="Pfam" id="PF01124">
    <property type="entry name" value="MAPEG"/>
    <property type="match status" value="1"/>
</dbReference>
<evidence type="ECO:0000256" key="5">
    <source>
        <dbReference type="SAM" id="Phobius"/>
    </source>
</evidence>
<feature type="transmembrane region" description="Helical" evidence="5">
    <location>
        <begin position="149"/>
        <end position="176"/>
    </location>
</feature>
<evidence type="ECO:0008006" key="8">
    <source>
        <dbReference type="Google" id="ProtNLM"/>
    </source>
</evidence>
<comment type="caution">
    <text evidence="6">The sequence shown here is derived from an EMBL/GenBank/DDBJ whole genome shotgun (WGS) entry which is preliminary data.</text>
</comment>
<evidence type="ECO:0000256" key="4">
    <source>
        <dbReference type="ARBA" id="ARBA00023136"/>
    </source>
</evidence>
<dbReference type="InterPro" id="IPR001129">
    <property type="entry name" value="Membr-assoc_MAPEG"/>
</dbReference>
<accession>A0A6G0WSR6</accession>
<protein>
    <recommendedName>
        <fullName evidence="8">MAPEG family protein</fullName>
    </recommendedName>
</protein>
<feature type="transmembrane region" description="Helical" evidence="5">
    <location>
        <begin position="196"/>
        <end position="215"/>
    </location>
</feature>
<dbReference type="Gene3D" id="1.20.120.550">
    <property type="entry name" value="Membrane associated eicosanoid/glutathione metabolism-like domain"/>
    <property type="match status" value="1"/>
</dbReference>
<dbReference type="EMBL" id="VJMJ01000153">
    <property type="protein sequence ID" value="KAF0730531.1"/>
    <property type="molecule type" value="Genomic_DNA"/>
</dbReference>
<dbReference type="InterPro" id="IPR023352">
    <property type="entry name" value="MAPEG-like_dom_sf"/>
</dbReference>
<sequence>MGSDNGTKVSDSGLPAMTDAEKKKNTLPIVGAFTMVPLAIGTAIAYGVYMWGARATFEKRIQAFVANDLHWAGLAVVVLGRTITFVNGYPMVFKSQIMRADSGNLRSNPFIYKMIGKDAKDNAVVFNDEGAIGAYNRANRSLHHMIENYGALVAGLALASQVFAFPVFVAVCIFSVGRILHQVGYTSGYGGHGLGFGVSMLAIATIEGFLLFIGLKGLKFL</sequence>
<keyword evidence="3 5" id="KW-1133">Transmembrane helix</keyword>
<keyword evidence="4 5" id="KW-0472">Membrane</keyword>
<evidence type="ECO:0000313" key="7">
    <source>
        <dbReference type="Proteomes" id="UP000481153"/>
    </source>
</evidence>
<feature type="transmembrane region" description="Helical" evidence="5">
    <location>
        <begin position="27"/>
        <end position="49"/>
    </location>
</feature>
<dbReference type="VEuPathDB" id="FungiDB:AeMF1_015897"/>
<gene>
    <name evidence="6" type="ORF">Ae201684_011954</name>
</gene>
<evidence type="ECO:0000256" key="2">
    <source>
        <dbReference type="ARBA" id="ARBA00022692"/>
    </source>
</evidence>
<keyword evidence="7" id="KW-1185">Reference proteome</keyword>
<dbReference type="SUPFAM" id="SSF161084">
    <property type="entry name" value="MAPEG domain-like"/>
    <property type="match status" value="1"/>
</dbReference>
<keyword evidence="2 5" id="KW-0812">Transmembrane</keyword>
<dbReference type="Proteomes" id="UP000481153">
    <property type="component" value="Unassembled WGS sequence"/>
</dbReference>
<organism evidence="6 7">
    <name type="scientific">Aphanomyces euteiches</name>
    <dbReference type="NCBI Taxonomy" id="100861"/>
    <lineage>
        <taxon>Eukaryota</taxon>
        <taxon>Sar</taxon>
        <taxon>Stramenopiles</taxon>
        <taxon>Oomycota</taxon>
        <taxon>Saprolegniomycetes</taxon>
        <taxon>Saprolegniales</taxon>
        <taxon>Verrucalvaceae</taxon>
        <taxon>Aphanomyces</taxon>
    </lineage>
</organism>
<comment type="subcellular location">
    <subcellularLocation>
        <location evidence="1">Membrane</location>
    </subcellularLocation>
</comment>
<reference evidence="6 7" key="1">
    <citation type="submission" date="2019-07" db="EMBL/GenBank/DDBJ databases">
        <title>Genomics analysis of Aphanomyces spp. identifies a new class of oomycete effector associated with host adaptation.</title>
        <authorList>
            <person name="Gaulin E."/>
        </authorList>
    </citation>
    <scope>NUCLEOTIDE SEQUENCE [LARGE SCALE GENOMIC DNA]</scope>
    <source>
        <strain evidence="6 7">ATCC 201684</strain>
    </source>
</reference>
<name>A0A6G0WSR6_9STRA</name>
<evidence type="ECO:0000256" key="1">
    <source>
        <dbReference type="ARBA" id="ARBA00004370"/>
    </source>
</evidence>
<feature type="transmembrane region" description="Helical" evidence="5">
    <location>
        <begin position="69"/>
        <end position="89"/>
    </location>
</feature>
<evidence type="ECO:0000313" key="6">
    <source>
        <dbReference type="EMBL" id="KAF0730531.1"/>
    </source>
</evidence>
<dbReference type="AlphaFoldDB" id="A0A6G0WSR6"/>
<dbReference type="GO" id="GO:0016020">
    <property type="term" value="C:membrane"/>
    <property type="evidence" value="ECO:0007669"/>
    <property type="project" value="UniProtKB-SubCell"/>
</dbReference>